<organism evidence="1 2">
    <name type="scientific">Paramecium primaurelia</name>
    <dbReference type="NCBI Taxonomy" id="5886"/>
    <lineage>
        <taxon>Eukaryota</taxon>
        <taxon>Sar</taxon>
        <taxon>Alveolata</taxon>
        <taxon>Ciliophora</taxon>
        <taxon>Intramacronucleata</taxon>
        <taxon>Oligohymenophorea</taxon>
        <taxon>Peniculida</taxon>
        <taxon>Parameciidae</taxon>
        <taxon>Paramecium</taxon>
    </lineage>
</organism>
<accession>A0A8S1KVG6</accession>
<dbReference type="AlphaFoldDB" id="A0A8S1KVG6"/>
<keyword evidence="2" id="KW-1185">Reference proteome</keyword>
<proteinExistence type="predicted"/>
<evidence type="ECO:0000313" key="2">
    <source>
        <dbReference type="Proteomes" id="UP000688137"/>
    </source>
</evidence>
<protein>
    <submittedName>
        <fullName evidence="1">Uncharacterized protein</fullName>
    </submittedName>
</protein>
<evidence type="ECO:0000313" key="1">
    <source>
        <dbReference type="EMBL" id="CAD8055004.1"/>
    </source>
</evidence>
<comment type="caution">
    <text evidence="1">The sequence shown here is derived from an EMBL/GenBank/DDBJ whole genome shotgun (WGS) entry which is preliminary data.</text>
</comment>
<reference evidence="1" key="1">
    <citation type="submission" date="2021-01" db="EMBL/GenBank/DDBJ databases">
        <authorList>
            <consortium name="Genoscope - CEA"/>
            <person name="William W."/>
        </authorList>
    </citation>
    <scope>NUCLEOTIDE SEQUENCE</scope>
</reference>
<dbReference type="EMBL" id="CAJJDM010000020">
    <property type="protein sequence ID" value="CAD8055004.1"/>
    <property type="molecule type" value="Genomic_DNA"/>
</dbReference>
<sequence>MHDNVVQMLKNQSQVLAEHFVAPYVQPHNNPTLSLILLLYQVDYNYYKLLHQYMQIQPQRIYKLICDQDNPRLIKDFFCQNIIYLNKYHILCMQFSSKLKKLISHH</sequence>
<gene>
    <name evidence="1" type="ORF">PPRIM_AZ9-3.1.T0220346</name>
</gene>
<name>A0A8S1KVG6_PARPR</name>
<dbReference type="Proteomes" id="UP000688137">
    <property type="component" value="Unassembled WGS sequence"/>
</dbReference>